<dbReference type="InterPro" id="IPR036291">
    <property type="entry name" value="NAD(P)-bd_dom_sf"/>
</dbReference>
<dbReference type="Pfam" id="PF02558">
    <property type="entry name" value="ApbA"/>
    <property type="match status" value="1"/>
</dbReference>
<proteinExistence type="predicted"/>
<reference evidence="3 4" key="1">
    <citation type="submission" date="2017-06" db="EMBL/GenBank/DDBJ databases">
        <authorList>
            <person name="Kim H.J."/>
            <person name="Triplett B.A."/>
        </authorList>
    </citation>
    <scope>NUCLEOTIDE SEQUENCE [LARGE SCALE GENOMIC DNA]</scope>
    <source>
        <strain evidence="3 4">DSM 14713</strain>
    </source>
</reference>
<gene>
    <name evidence="3" type="ORF">MEBOL_004956</name>
</gene>
<feature type="compositionally biased region" description="Low complexity" evidence="1">
    <location>
        <begin position="77"/>
        <end position="96"/>
    </location>
</feature>
<evidence type="ECO:0000313" key="4">
    <source>
        <dbReference type="Proteomes" id="UP000217289"/>
    </source>
</evidence>
<evidence type="ECO:0000259" key="2">
    <source>
        <dbReference type="Pfam" id="PF02558"/>
    </source>
</evidence>
<organism evidence="3 4">
    <name type="scientific">Melittangium boletus DSM 14713</name>
    <dbReference type="NCBI Taxonomy" id="1294270"/>
    <lineage>
        <taxon>Bacteria</taxon>
        <taxon>Pseudomonadati</taxon>
        <taxon>Myxococcota</taxon>
        <taxon>Myxococcia</taxon>
        <taxon>Myxococcales</taxon>
        <taxon>Cystobacterineae</taxon>
        <taxon>Archangiaceae</taxon>
        <taxon>Melittangium</taxon>
    </lineage>
</organism>
<name>A0A250IJV5_9BACT</name>
<accession>A0A250IJV5</accession>
<evidence type="ECO:0000256" key="1">
    <source>
        <dbReference type="SAM" id="MobiDB-lite"/>
    </source>
</evidence>
<dbReference type="KEGG" id="mbd:MEBOL_004956"/>
<dbReference type="InterPro" id="IPR013332">
    <property type="entry name" value="KPR_N"/>
</dbReference>
<keyword evidence="4" id="KW-1185">Reference proteome</keyword>
<dbReference type="Gene3D" id="3.40.50.720">
    <property type="entry name" value="NAD(P)-binding Rossmann-like Domain"/>
    <property type="match status" value="1"/>
</dbReference>
<dbReference type="Proteomes" id="UP000217289">
    <property type="component" value="Chromosome"/>
</dbReference>
<dbReference type="AlphaFoldDB" id="A0A250IJV5"/>
<dbReference type="EMBL" id="CP022163">
    <property type="protein sequence ID" value="ATB31493.1"/>
    <property type="molecule type" value="Genomic_DNA"/>
</dbReference>
<protein>
    <submittedName>
        <fullName evidence="3">2-dehydropantoate 2-reductase</fullName>
    </submittedName>
</protein>
<evidence type="ECO:0000313" key="3">
    <source>
        <dbReference type="EMBL" id="ATB31493.1"/>
    </source>
</evidence>
<sequence>MKVAIVGPGSIGSTFAFHLARAGHDVTVVARGARLAQLEKDRAILKAQVIPRALAALRTAVRSRSQPVGRPPSRRNSVSAGPSSRPSSARSSSVRTGRPRFRSTSSVVTSPGSK</sequence>
<feature type="region of interest" description="Disordered" evidence="1">
    <location>
        <begin position="60"/>
        <end position="114"/>
    </location>
</feature>
<feature type="compositionally biased region" description="Polar residues" evidence="1">
    <location>
        <begin position="102"/>
        <end position="114"/>
    </location>
</feature>
<dbReference type="SUPFAM" id="SSF51735">
    <property type="entry name" value="NAD(P)-binding Rossmann-fold domains"/>
    <property type="match status" value="1"/>
</dbReference>
<feature type="domain" description="Ketopantoate reductase N-terminal" evidence="2">
    <location>
        <begin position="3"/>
        <end position="47"/>
    </location>
</feature>